<dbReference type="PANTHER" id="PTHR47396">
    <property type="entry name" value="TYPE I RESTRICTION ENZYME ECOKI R PROTEIN"/>
    <property type="match status" value="1"/>
</dbReference>
<reference evidence="3" key="4">
    <citation type="submission" date="2024-06" db="EMBL/GenBank/DDBJ databases">
        <authorList>
            <consortium name="Mycoplasma californicum genome sequencing consortium"/>
            <person name="Hata E."/>
            <person name="Tanaka K."/>
            <person name="Tamamura Y."/>
        </authorList>
    </citation>
    <scope>NUCLEOTIDE SEQUENCE</scope>
    <source>
        <strain evidence="3">HAZ160_1</strain>
    </source>
</reference>
<keyword evidence="3" id="KW-0489">Methyltransferase</keyword>
<dbReference type="CDD" id="cd18785">
    <property type="entry name" value="SF2_C"/>
    <property type="match status" value="1"/>
</dbReference>
<dbReference type="PANTHER" id="PTHR47396:SF1">
    <property type="entry name" value="ATP-DEPENDENT HELICASE IRC3-RELATED"/>
    <property type="match status" value="1"/>
</dbReference>
<feature type="domain" description="Helicase ATP-binding" evidence="2">
    <location>
        <begin position="71"/>
        <end position="265"/>
    </location>
</feature>
<evidence type="ECO:0000313" key="3">
    <source>
        <dbReference type="EMBL" id="BAP00789.1"/>
    </source>
</evidence>
<sequence length="884" mass="103197">MKLIKNLVIHFIKVTNMAQQFLYEKINTLKEYGQSIDFPDIINSGLSNKIDLRDYQKEAFSNFILYFENDKLRKNKQIHTLFHMATGSGKTVIMAGLILYLYTKGYRKFLFFVNQTNVLEKTIENFTNPLSSKYLFNESIEYLGNNIKIKKVNNFSTNILNDDIEIVFTTTQKLHLDLAQPKENSITHEEFENNKIVFISDESHHINTLTKMSSKTEESSVKSWESSVTRALSSNKDNIMLEFTATCDLKDANVLDKYIDKIVFNYPLISFRESGYTKDFQNFATYTDLWQRTIIALVMSEYRRFLFSDLKLNIKPVIMLKSQKISESKKFYDEFFNKIKNLTSYELMNLELFNIDKLNEAINYFKQKDETLELLEHSIKNSFTIEKSIIINGTSADNKESQLLVNSLEDVDNSIRIVFAVDMLNEGWDVLNLFDIVRLYDTRQGSGKAGKIATYTIKEAQLIGRGARYCPFVDGDEEYKFKRKYDNDITNKNRILETMYFHSKNDSKYISELKQALIATGLQPEELIKLEYKLKDEFKTSDFYKKSFVYSNKRVLKSTPNTLETSMRSKTYHYTDIENSGAISNLFSDEGKITNLKVNTEIIKLKEINYNILLGAIECYNELRFSVLKEKYPNLKSTKEFLTSDQFIGNSIIEIKYSHSKLTAKTVFLAVKNALGEVASHILKLKPQYEGSTDFIAKQLSEVLKDKIISLSTIDQNGGKGDSQNNCVNENYQLDLSKESWYVFNDNYGTSEEKLFIKYFKTHIEPLLKDKDLEYYVVRNERIPELAIYSFESGERFEPDFLLFLRKKSRYDDTTYQGFIEPKGSHLVENDSWKEEFLMQINEKNHISGLFADQYKIIGFPFFNQEQDKIEKFKSHIMNFITRI</sequence>
<accession>A0AAT9F7C8</accession>
<dbReference type="AlphaFoldDB" id="A0AAT9F7C8"/>
<feature type="transmembrane region" description="Helical" evidence="1">
    <location>
        <begin position="81"/>
        <end position="102"/>
    </location>
</feature>
<evidence type="ECO:0000259" key="2">
    <source>
        <dbReference type="PROSITE" id="PS51192"/>
    </source>
</evidence>
<reference evidence="3" key="2">
    <citation type="journal article" date="2014" name="Genome Announc.">
        <title>Complete Genome Sequence of Mycoplasma californicum Strain HAZ160_1 from Bovine Mastitic Milk in Japan.</title>
        <authorList>
            <person name="Hata E."/>
            <person name="Murakami K."/>
        </authorList>
    </citation>
    <scope>NUCLEOTIDE SEQUENCE</scope>
    <source>
        <strain evidence="3">HAZ160_1</strain>
    </source>
</reference>
<dbReference type="GO" id="GO:0005829">
    <property type="term" value="C:cytosol"/>
    <property type="evidence" value="ECO:0007669"/>
    <property type="project" value="TreeGrafter"/>
</dbReference>
<dbReference type="GO" id="GO:0008168">
    <property type="term" value="F:methyltransferase activity"/>
    <property type="evidence" value="ECO:0007669"/>
    <property type="project" value="UniProtKB-KW"/>
</dbReference>
<dbReference type="Gene3D" id="3.40.50.300">
    <property type="entry name" value="P-loop containing nucleotide triphosphate hydrolases"/>
    <property type="match status" value="2"/>
</dbReference>
<dbReference type="GO" id="GO:0032259">
    <property type="term" value="P:methylation"/>
    <property type="evidence" value="ECO:0007669"/>
    <property type="project" value="UniProtKB-KW"/>
</dbReference>
<dbReference type="PROSITE" id="PS51192">
    <property type="entry name" value="HELICASE_ATP_BIND_1"/>
    <property type="match status" value="1"/>
</dbReference>
<dbReference type="InterPro" id="IPR006935">
    <property type="entry name" value="Helicase/UvrB_N"/>
</dbReference>
<keyword evidence="1" id="KW-0812">Transmembrane</keyword>
<dbReference type="GO" id="GO:0016787">
    <property type="term" value="F:hydrolase activity"/>
    <property type="evidence" value="ECO:0007669"/>
    <property type="project" value="InterPro"/>
</dbReference>
<reference evidence="3" key="1">
    <citation type="journal article" date="2014" name="Appl. Environ. Microbiol.">
        <title>Molecular Epidemiology of Cases of Mycoplasma californicum Infection in Japan.</title>
        <authorList>
            <person name="Hata E."/>
            <person name="Suzuki K."/>
            <person name="Hanyu H."/>
            <person name="Itoh M."/>
            <person name="Higuchi H."/>
            <person name="Kobayashi H."/>
        </authorList>
    </citation>
    <scope>NUCLEOTIDE SEQUENCE</scope>
    <source>
        <strain evidence="3">HAZ160_1</strain>
    </source>
</reference>
<dbReference type="Pfam" id="PF04851">
    <property type="entry name" value="ResIII"/>
    <property type="match status" value="1"/>
</dbReference>
<reference evidence="3" key="3">
    <citation type="journal article" date="2019" name="Vet. Microbiol.">
        <title>Mutations associated with change of susceptibility to lincosamides and/or macrolides in field and laboratory-derived Mycoplasma californicum strains in Japan, and development of a rapid detection method for these mutations.</title>
        <authorList>
            <person name="Hata E."/>
            <person name="Nagai K."/>
            <person name="Murakami K."/>
        </authorList>
    </citation>
    <scope>NUCLEOTIDE SEQUENCE</scope>
    <source>
        <strain evidence="3">HAZ160_1</strain>
    </source>
</reference>
<organism evidence="3">
    <name type="scientific">Mycoplasmopsis californica HAZ160_1</name>
    <dbReference type="NCBI Taxonomy" id="1397850"/>
    <lineage>
        <taxon>Bacteria</taxon>
        <taxon>Bacillati</taxon>
        <taxon>Mycoplasmatota</taxon>
        <taxon>Mycoplasmoidales</taxon>
        <taxon>Metamycoplasmataceae</taxon>
        <taxon>Mycoplasmopsis</taxon>
    </lineage>
</organism>
<evidence type="ECO:0000256" key="1">
    <source>
        <dbReference type="SAM" id="Phobius"/>
    </source>
</evidence>
<name>A0AAT9F7C8_9BACT</name>
<keyword evidence="3" id="KW-0808">Transferase</keyword>
<dbReference type="InterPro" id="IPR050742">
    <property type="entry name" value="Helicase_Restrict-Modif_Enz"/>
</dbReference>
<keyword evidence="1" id="KW-0472">Membrane</keyword>
<dbReference type="InterPro" id="IPR014001">
    <property type="entry name" value="Helicase_ATP-bd"/>
</dbReference>
<dbReference type="SMART" id="SM00487">
    <property type="entry name" value="DEXDc"/>
    <property type="match status" value="1"/>
</dbReference>
<dbReference type="GO" id="GO:0005524">
    <property type="term" value="F:ATP binding"/>
    <property type="evidence" value="ECO:0007669"/>
    <property type="project" value="InterPro"/>
</dbReference>
<dbReference type="EMBL" id="AP013353">
    <property type="protein sequence ID" value="BAP00789.1"/>
    <property type="molecule type" value="Genomic_DNA"/>
</dbReference>
<keyword evidence="1" id="KW-1133">Transmembrane helix</keyword>
<dbReference type="GO" id="GO:0003677">
    <property type="term" value="F:DNA binding"/>
    <property type="evidence" value="ECO:0007669"/>
    <property type="project" value="InterPro"/>
</dbReference>
<dbReference type="KEGG" id="mcm:MCAL160_0026"/>
<gene>
    <name evidence="3" type="ORF">MCAL160_0026</name>
</gene>
<dbReference type="SUPFAM" id="SSF52540">
    <property type="entry name" value="P-loop containing nucleoside triphosphate hydrolases"/>
    <property type="match status" value="2"/>
</dbReference>
<protein>
    <submittedName>
        <fullName evidence="3">Type III restriction-modification system: methylase</fullName>
    </submittedName>
</protein>
<proteinExistence type="predicted"/>
<dbReference type="InterPro" id="IPR027417">
    <property type="entry name" value="P-loop_NTPase"/>
</dbReference>